<feature type="region of interest" description="Disordered" evidence="5">
    <location>
        <begin position="18"/>
        <end position="42"/>
    </location>
</feature>
<protein>
    <recommendedName>
        <fullName evidence="6">MYND-type domain-containing protein</fullName>
    </recommendedName>
</protein>
<dbReference type="OrthoDB" id="9922773at2759"/>
<keyword evidence="2 4" id="KW-0863">Zinc-finger</keyword>
<reference evidence="7 8" key="1">
    <citation type="submission" date="2018-06" db="EMBL/GenBank/DDBJ databases">
        <title>A transcriptomic atlas of mushroom development highlights an independent origin of complex multicellularity.</title>
        <authorList>
            <consortium name="DOE Joint Genome Institute"/>
            <person name="Krizsan K."/>
            <person name="Almasi E."/>
            <person name="Merenyi Z."/>
            <person name="Sahu N."/>
            <person name="Viragh M."/>
            <person name="Koszo T."/>
            <person name="Mondo S."/>
            <person name="Kiss B."/>
            <person name="Balint B."/>
            <person name="Kues U."/>
            <person name="Barry K."/>
            <person name="Hegedus J.C."/>
            <person name="Henrissat B."/>
            <person name="Johnson J."/>
            <person name="Lipzen A."/>
            <person name="Ohm R."/>
            <person name="Nagy I."/>
            <person name="Pangilinan J."/>
            <person name="Yan J."/>
            <person name="Xiong Y."/>
            <person name="Grigoriev I.V."/>
            <person name="Hibbett D.S."/>
            <person name="Nagy L.G."/>
        </authorList>
    </citation>
    <scope>NUCLEOTIDE SEQUENCE [LARGE SCALE GENOMIC DNA]</scope>
    <source>
        <strain evidence="7 8">SZMC22713</strain>
    </source>
</reference>
<dbReference type="InterPro" id="IPR002893">
    <property type="entry name" value="Znf_MYND"/>
</dbReference>
<dbReference type="EMBL" id="ML170173">
    <property type="protein sequence ID" value="TDL22738.1"/>
    <property type="molecule type" value="Genomic_DNA"/>
</dbReference>
<evidence type="ECO:0000256" key="2">
    <source>
        <dbReference type="ARBA" id="ARBA00022771"/>
    </source>
</evidence>
<proteinExistence type="predicted"/>
<evidence type="ECO:0000256" key="1">
    <source>
        <dbReference type="ARBA" id="ARBA00022723"/>
    </source>
</evidence>
<dbReference type="VEuPathDB" id="FungiDB:BD410DRAFT_788040"/>
<dbReference type="Proteomes" id="UP000294933">
    <property type="component" value="Unassembled WGS sequence"/>
</dbReference>
<sequence length="334" mass="37927">MDHFEHTLANEFEALLRDPASKTQNAPSPASLNLEPPINASGHGRLRVEEKHRLPARLLKSRTKEEIERMFDSDGYLLEVYNALPDSDVNNVNNICWVCKEHGKRVCSGCKMFTYCSTECQKSHWTEHKPMCQMIRNPTAYTKCNPYEPDSIRQLGSSSFTNMVEISRRMREDGKRYRNIQALLEDWLAHFKHGGMVETGSTTGSQMWALGRNADGDLEILEHSQVKPRQTPRPKNRKSGAPEGTSNLASYLAMEIEAFAKKGTPKLLNLYSSAFNVAIVEVGVGNMEPHTVRRGAEIIQLESRRWSVIQFLPDGLQKSDEFINGRPSIQQYSW</sequence>
<evidence type="ECO:0000313" key="7">
    <source>
        <dbReference type="EMBL" id="TDL22738.1"/>
    </source>
</evidence>
<name>A0A4Y7Q697_9AGAM</name>
<gene>
    <name evidence="7" type="ORF">BD410DRAFT_788040</name>
</gene>
<dbReference type="GO" id="GO:0000981">
    <property type="term" value="F:DNA-binding transcription factor activity, RNA polymerase II-specific"/>
    <property type="evidence" value="ECO:0007669"/>
    <property type="project" value="TreeGrafter"/>
</dbReference>
<keyword evidence="3" id="KW-0862">Zinc</keyword>
<keyword evidence="8" id="KW-1185">Reference proteome</keyword>
<evidence type="ECO:0000256" key="5">
    <source>
        <dbReference type="SAM" id="MobiDB-lite"/>
    </source>
</evidence>
<evidence type="ECO:0000313" key="8">
    <source>
        <dbReference type="Proteomes" id="UP000294933"/>
    </source>
</evidence>
<feature type="domain" description="MYND-type" evidence="6">
    <location>
        <begin position="96"/>
        <end position="132"/>
    </location>
</feature>
<dbReference type="SUPFAM" id="SSF144232">
    <property type="entry name" value="HIT/MYND zinc finger-like"/>
    <property type="match status" value="1"/>
</dbReference>
<dbReference type="GO" id="GO:0008270">
    <property type="term" value="F:zinc ion binding"/>
    <property type="evidence" value="ECO:0007669"/>
    <property type="project" value="UniProtKB-KW"/>
</dbReference>
<dbReference type="PANTHER" id="PTHR10237">
    <property type="entry name" value="DEFORMED EPIDERMAL AUTOREGULATORY FACTOR 1 HOMOLOG SUPPRESSIN"/>
    <property type="match status" value="1"/>
</dbReference>
<dbReference type="PANTHER" id="PTHR10237:SF14">
    <property type="entry name" value="MYND-TYPE DOMAIN-CONTAINING PROTEIN"/>
    <property type="match status" value="1"/>
</dbReference>
<dbReference type="GO" id="GO:0005634">
    <property type="term" value="C:nucleus"/>
    <property type="evidence" value="ECO:0007669"/>
    <property type="project" value="TreeGrafter"/>
</dbReference>
<dbReference type="InterPro" id="IPR024119">
    <property type="entry name" value="TF_DEAF-1"/>
</dbReference>
<dbReference type="STRING" id="50990.A0A4Y7Q697"/>
<dbReference type="PROSITE" id="PS50865">
    <property type="entry name" value="ZF_MYND_2"/>
    <property type="match status" value="1"/>
</dbReference>
<evidence type="ECO:0000256" key="3">
    <source>
        <dbReference type="ARBA" id="ARBA00022833"/>
    </source>
</evidence>
<evidence type="ECO:0000256" key="4">
    <source>
        <dbReference type="PROSITE-ProRule" id="PRU00134"/>
    </source>
</evidence>
<organism evidence="7 8">
    <name type="scientific">Rickenella mellea</name>
    <dbReference type="NCBI Taxonomy" id="50990"/>
    <lineage>
        <taxon>Eukaryota</taxon>
        <taxon>Fungi</taxon>
        <taxon>Dikarya</taxon>
        <taxon>Basidiomycota</taxon>
        <taxon>Agaricomycotina</taxon>
        <taxon>Agaricomycetes</taxon>
        <taxon>Hymenochaetales</taxon>
        <taxon>Rickenellaceae</taxon>
        <taxon>Rickenella</taxon>
    </lineage>
</organism>
<keyword evidence="1" id="KW-0479">Metal-binding</keyword>
<dbReference type="AlphaFoldDB" id="A0A4Y7Q697"/>
<dbReference type="Gene3D" id="6.10.140.2220">
    <property type="match status" value="1"/>
</dbReference>
<feature type="region of interest" description="Disordered" evidence="5">
    <location>
        <begin position="223"/>
        <end position="244"/>
    </location>
</feature>
<evidence type="ECO:0000259" key="6">
    <source>
        <dbReference type="PROSITE" id="PS50865"/>
    </source>
</evidence>
<dbReference type="PROSITE" id="PS01360">
    <property type="entry name" value="ZF_MYND_1"/>
    <property type="match status" value="1"/>
</dbReference>
<accession>A0A4Y7Q697</accession>
<dbReference type="Pfam" id="PF01753">
    <property type="entry name" value="zf-MYND"/>
    <property type="match status" value="1"/>
</dbReference>
<feature type="compositionally biased region" description="Polar residues" evidence="5">
    <location>
        <begin position="21"/>
        <end position="31"/>
    </location>
</feature>